<feature type="transmembrane region" description="Helical" evidence="5">
    <location>
        <begin position="101"/>
        <end position="117"/>
    </location>
</feature>
<feature type="transmembrane region" description="Helical" evidence="5">
    <location>
        <begin position="44"/>
        <end position="62"/>
    </location>
</feature>
<dbReference type="OrthoDB" id="3267646at2"/>
<dbReference type="PANTHER" id="PTHR36974:SF1">
    <property type="entry name" value="DOXX FAMILY MEMBRANE PROTEIN"/>
    <property type="match status" value="1"/>
</dbReference>
<proteinExistence type="predicted"/>
<dbReference type="GO" id="GO:0030416">
    <property type="term" value="P:methylamine metabolic process"/>
    <property type="evidence" value="ECO:0007669"/>
    <property type="project" value="InterPro"/>
</dbReference>
<feature type="transmembrane region" description="Helical" evidence="5">
    <location>
        <begin position="7"/>
        <end position="24"/>
    </location>
</feature>
<feature type="domain" description="Methylamine utilisation protein MauE" evidence="6">
    <location>
        <begin position="7"/>
        <end position="80"/>
    </location>
</feature>
<evidence type="ECO:0000256" key="5">
    <source>
        <dbReference type="SAM" id="Phobius"/>
    </source>
</evidence>
<keyword evidence="2 5" id="KW-0812">Transmembrane</keyword>
<evidence type="ECO:0000313" key="8">
    <source>
        <dbReference type="Proteomes" id="UP000291591"/>
    </source>
</evidence>
<dbReference type="GO" id="GO:0016020">
    <property type="term" value="C:membrane"/>
    <property type="evidence" value="ECO:0007669"/>
    <property type="project" value="UniProtKB-SubCell"/>
</dbReference>
<name>A0A4Q7UXB0_PSEST</name>
<keyword evidence="3 5" id="KW-1133">Transmembrane helix</keyword>
<feature type="transmembrane region" description="Helical" evidence="5">
    <location>
        <begin position="69"/>
        <end position="89"/>
    </location>
</feature>
<reference evidence="7 8" key="1">
    <citation type="submission" date="2019-02" db="EMBL/GenBank/DDBJ databases">
        <title>Sequencing the genomes of 1000 actinobacteria strains.</title>
        <authorList>
            <person name="Klenk H.-P."/>
        </authorList>
    </citation>
    <scope>NUCLEOTIDE SEQUENCE [LARGE SCALE GENOMIC DNA]</scope>
    <source>
        <strain evidence="7 8">DSM 45779</strain>
    </source>
</reference>
<gene>
    <name evidence="7" type="ORF">EV383_1679</name>
</gene>
<organism evidence="7 8">
    <name type="scientific">Pseudonocardia sediminis</name>
    <dbReference type="NCBI Taxonomy" id="1397368"/>
    <lineage>
        <taxon>Bacteria</taxon>
        <taxon>Bacillati</taxon>
        <taxon>Actinomycetota</taxon>
        <taxon>Actinomycetes</taxon>
        <taxon>Pseudonocardiales</taxon>
        <taxon>Pseudonocardiaceae</taxon>
        <taxon>Pseudonocardia</taxon>
    </lineage>
</organism>
<comment type="subcellular location">
    <subcellularLocation>
        <location evidence="1">Membrane</location>
        <topology evidence="1">Multi-pass membrane protein</topology>
    </subcellularLocation>
</comment>
<dbReference type="RefSeq" id="WP_130289378.1">
    <property type="nucleotide sequence ID" value="NZ_SHKL01000001.1"/>
</dbReference>
<evidence type="ECO:0000313" key="7">
    <source>
        <dbReference type="EMBL" id="RZT84823.1"/>
    </source>
</evidence>
<evidence type="ECO:0000256" key="1">
    <source>
        <dbReference type="ARBA" id="ARBA00004141"/>
    </source>
</evidence>
<keyword evidence="4 5" id="KW-0472">Membrane</keyword>
<dbReference type="Proteomes" id="UP000291591">
    <property type="component" value="Unassembled WGS sequence"/>
</dbReference>
<keyword evidence="8" id="KW-1185">Reference proteome</keyword>
<evidence type="ECO:0000259" key="6">
    <source>
        <dbReference type="Pfam" id="PF07291"/>
    </source>
</evidence>
<accession>A0A4Q7UXB0</accession>
<dbReference type="InterPro" id="IPR009908">
    <property type="entry name" value="Methylamine_util_MauE"/>
</dbReference>
<dbReference type="PANTHER" id="PTHR36974">
    <property type="entry name" value="MEMBRANE PROTEIN-RELATED"/>
    <property type="match status" value="1"/>
</dbReference>
<evidence type="ECO:0000256" key="4">
    <source>
        <dbReference type="ARBA" id="ARBA00023136"/>
    </source>
</evidence>
<protein>
    <submittedName>
        <fullName evidence="7">Putative membrane protein</fullName>
    </submittedName>
</protein>
<evidence type="ECO:0000256" key="2">
    <source>
        <dbReference type="ARBA" id="ARBA00022692"/>
    </source>
</evidence>
<sequence>MTTRQVWAARFLAAFLGVAGVAHFVVPDPFDAMIPGPLPGDPRFWTYLSGVAELTVAGLIAVPRTRRVGGYAAVALFVAVFPANIAMAIDWSDRSAGQQAIAYGRLPLQIPLIWWAWRVARPRVRGRVSDGPGRVTA</sequence>
<dbReference type="EMBL" id="SHKL01000001">
    <property type="protein sequence ID" value="RZT84823.1"/>
    <property type="molecule type" value="Genomic_DNA"/>
</dbReference>
<dbReference type="AlphaFoldDB" id="A0A4Q7UXB0"/>
<evidence type="ECO:0000256" key="3">
    <source>
        <dbReference type="ARBA" id="ARBA00022989"/>
    </source>
</evidence>
<comment type="caution">
    <text evidence="7">The sequence shown here is derived from an EMBL/GenBank/DDBJ whole genome shotgun (WGS) entry which is preliminary data.</text>
</comment>
<dbReference type="Pfam" id="PF07291">
    <property type="entry name" value="MauE"/>
    <property type="match status" value="1"/>
</dbReference>